<reference evidence="2 3" key="1">
    <citation type="submission" date="2012-01" db="EMBL/GenBank/DDBJ databases">
        <title>The Genome Sequence of Treponema denticola SP33.</title>
        <authorList>
            <consortium name="The Broad Institute Genome Sequencing Platform"/>
            <person name="Earl A."/>
            <person name="Ward D."/>
            <person name="Feldgarden M."/>
            <person name="Gevers D."/>
            <person name="Blanton J.M."/>
            <person name="Fenno C.J."/>
            <person name="Baranova O.V."/>
            <person name="Mathney J."/>
            <person name="Dewhirst F.E."/>
            <person name="Izard J."/>
            <person name="Young S.K."/>
            <person name="Zeng Q."/>
            <person name="Gargeya S."/>
            <person name="Fitzgerald M."/>
            <person name="Haas B."/>
            <person name="Abouelleil A."/>
            <person name="Alvarado L."/>
            <person name="Arachchi H.M."/>
            <person name="Berlin A."/>
            <person name="Chapman S.B."/>
            <person name="Gearin G."/>
            <person name="Goldberg J."/>
            <person name="Griggs A."/>
            <person name="Gujja S."/>
            <person name="Hansen M."/>
            <person name="Heiman D."/>
            <person name="Howarth C."/>
            <person name="Larimer J."/>
            <person name="Lui A."/>
            <person name="MacDonald P.J.P."/>
            <person name="McCowen C."/>
            <person name="Montmayeur A."/>
            <person name="Murphy C."/>
            <person name="Neiman D."/>
            <person name="Pearson M."/>
            <person name="Priest M."/>
            <person name="Roberts A."/>
            <person name="Saif S."/>
            <person name="Shea T."/>
            <person name="Sisk P."/>
            <person name="Stolte C."/>
            <person name="Sykes S."/>
            <person name="Wortman J."/>
            <person name="Nusbaum C."/>
            <person name="Birren B."/>
        </authorList>
    </citation>
    <scope>NUCLEOTIDE SEQUENCE [LARGE SCALE GENOMIC DNA]</scope>
    <source>
        <strain evidence="2 3">SP33</strain>
    </source>
</reference>
<dbReference type="PATRIC" id="fig|999437.3.peg.251"/>
<dbReference type="RefSeq" id="WP_010692767.1">
    <property type="nucleotide sequence ID" value="NZ_KB442453.1"/>
</dbReference>
<gene>
    <name evidence="2" type="ORF">HMPREF9733_00251</name>
</gene>
<keyword evidence="1" id="KW-0472">Membrane</keyword>
<proteinExistence type="predicted"/>
<evidence type="ECO:0000313" key="3">
    <source>
        <dbReference type="Proteomes" id="UP000016183"/>
    </source>
</evidence>
<name>M2BQH8_TREDN</name>
<dbReference type="AlphaFoldDB" id="M2BQH8"/>
<sequence length="425" mass="47163">MNPKICYSIFMKEKKSKDAKKRLQTLCKRVLISVILVLIAAAAGIFGVVRYNDNRRLDVAYYGISESITNAIGGVLESPDNTLLQKNYSQIRTVRLAEQDIRNIKRIAQKYDLLFTLNGTFAADMAQKAVPIPESVYNLFPASVRNAGKVNNTYKMLPLLLDHYELACYRTYRNNAALPLPETFADFESYLQTVKAYADYPLICAGKTDATLTAFVSALTESLAGSEGYTTLVKAAASTTDLSGLLDVPLGNGISFSSILETIKRWQHEGLIHPHWYNVTEKDIENYMEEHRLGAIFMPLSEHRVKPLILIKYYDAVQFPKGNAERHALIAPAIVGMAFKNNASQISMLEHLAHTDEQTLLSQHTKLAPASSRAEAHDVQADDVRFWAASCTDGPVPELGQAAFASQTQMAALAEEIRAYMESAD</sequence>
<keyword evidence="1" id="KW-0812">Transmembrane</keyword>
<dbReference type="EMBL" id="AGDZ01000007">
    <property type="protein sequence ID" value="EMB27332.1"/>
    <property type="molecule type" value="Genomic_DNA"/>
</dbReference>
<feature type="transmembrane region" description="Helical" evidence="1">
    <location>
        <begin position="30"/>
        <end position="49"/>
    </location>
</feature>
<evidence type="ECO:0000313" key="2">
    <source>
        <dbReference type="EMBL" id="EMB27332.1"/>
    </source>
</evidence>
<dbReference type="HOGENOM" id="CLU_715593_0_0_12"/>
<dbReference type="OrthoDB" id="356894at2"/>
<accession>M2BQH8</accession>
<dbReference type="SUPFAM" id="SSF53850">
    <property type="entry name" value="Periplasmic binding protein-like II"/>
    <property type="match status" value="1"/>
</dbReference>
<evidence type="ECO:0000256" key="1">
    <source>
        <dbReference type="SAM" id="Phobius"/>
    </source>
</evidence>
<dbReference type="Gene3D" id="3.40.190.10">
    <property type="entry name" value="Periplasmic binding protein-like II"/>
    <property type="match status" value="1"/>
</dbReference>
<dbReference type="Proteomes" id="UP000016183">
    <property type="component" value="Unassembled WGS sequence"/>
</dbReference>
<keyword evidence="1" id="KW-1133">Transmembrane helix</keyword>
<organism evidence="2 3">
    <name type="scientific">Treponema denticola SP33</name>
    <dbReference type="NCBI Taxonomy" id="999437"/>
    <lineage>
        <taxon>Bacteria</taxon>
        <taxon>Pseudomonadati</taxon>
        <taxon>Spirochaetota</taxon>
        <taxon>Spirochaetia</taxon>
        <taxon>Spirochaetales</taxon>
        <taxon>Treponemataceae</taxon>
        <taxon>Treponema</taxon>
    </lineage>
</organism>
<evidence type="ECO:0008006" key="4">
    <source>
        <dbReference type="Google" id="ProtNLM"/>
    </source>
</evidence>
<protein>
    <recommendedName>
        <fullName evidence="4">Extracellular solute-binding protein</fullName>
    </recommendedName>
</protein>
<comment type="caution">
    <text evidence="2">The sequence shown here is derived from an EMBL/GenBank/DDBJ whole genome shotgun (WGS) entry which is preliminary data.</text>
</comment>